<evidence type="ECO:0000313" key="7">
    <source>
        <dbReference type="EMBL" id="KAK3309512.1"/>
    </source>
</evidence>
<feature type="binding site" evidence="5">
    <location>
        <position position="216"/>
    </location>
    <ligand>
        <name>AMP</name>
        <dbReference type="ChEBI" id="CHEBI:456215"/>
    </ligand>
</feature>
<comment type="caution">
    <text evidence="7">The sequence shown here is derived from an EMBL/GenBank/DDBJ whole genome shotgun (WGS) entry which is preliminary data.</text>
</comment>
<evidence type="ECO:0000256" key="3">
    <source>
        <dbReference type="ARBA" id="ARBA00022777"/>
    </source>
</evidence>
<dbReference type="PANTHER" id="PTHR23359">
    <property type="entry name" value="NUCLEOTIDE KINASE"/>
    <property type="match status" value="1"/>
</dbReference>
<dbReference type="Proteomes" id="UP001273166">
    <property type="component" value="Unassembled WGS sequence"/>
</dbReference>
<dbReference type="GO" id="GO:0005759">
    <property type="term" value="C:mitochondrial matrix"/>
    <property type="evidence" value="ECO:0007669"/>
    <property type="project" value="UniProtKB-SubCell"/>
</dbReference>
<dbReference type="GO" id="GO:0004017">
    <property type="term" value="F:AMP kinase activity"/>
    <property type="evidence" value="ECO:0007669"/>
    <property type="project" value="InterPro"/>
</dbReference>
<dbReference type="GO" id="GO:0016787">
    <property type="term" value="F:hydrolase activity"/>
    <property type="evidence" value="ECO:0007669"/>
    <property type="project" value="UniProtKB-KW"/>
</dbReference>
<feature type="binding site" evidence="5">
    <location>
        <begin position="192"/>
        <end position="193"/>
    </location>
    <ligand>
        <name>GTP</name>
        <dbReference type="ChEBI" id="CHEBI:37565"/>
    </ligand>
</feature>
<evidence type="ECO:0000259" key="6">
    <source>
        <dbReference type="Pfam" id="PF05191"/>
    </source>
</evidence>
<feature type="region of interest" description="NMPbind" evidence="5">
    <location>
        <begin position="37"/>
        <end position="66"/>
    </location>
</feature>
<dbReference type="EMBL" id="JAUDZG010000001">
    <property type="protein sequence ID" value="KAK3309512.1"/>
    <property type="molecule type" value="Genomic_DNA"/>
</dbReference>
<dbReference type="InterPro" id="IPR000850">
    <property type="entry name" value="Adenylat/UMP-CMP_kin"/>
</dbReference>
<dbReference type="GO" id="GO:0005524">
    <property type="term" value="F:ATP binding"/>
    <property type="evidence" value="ECO:0007669"/>
    <property type="project" value="InterPro"/>
</dbReference>
<dbReference type="AlphaFoldDB" id="A0AAJ0M5G6"/>
<dbReference type="GO" id="GO:0046033">
    <property type="term" value="P:AMP metabolic process"/>
    <property type="evidence" value="ECO:0007669"/>
    <property type="project" value="UniProtKB-UniRule"/>
</dbReference>
<feature type="domain" description="Adenylate kinase active site lid" evidence="6">
    <location>
        <begin position="183"/>
        <end position="218"/>
    </location>
</feature>
<dbReference type="PRINTS" id="PR00094">
    <property type="entry name" value="ADENYLTKNASE"/>
</dbReference>
<feature type="binding site" evidence="5">
    <location>
        <position position="153"/>
    </location>
    <ligand>
        <name>AMP</name>
        <dbReference type="ChEBI" id="CHEBI:456215"/>
    </ligand>
</feature>
<keyword evidence="1 5" id="KW-0808">Transferase</keyword>
<dbReference type="SUPFAM" id="SSF52540">
    <property type="entry name" value="P-loop containing nucleoside triphosphate hydrolases"/>
    <property type="match status" value="1"/>
</dbReference>
<feature type="binding site" evidence="5">
    <location>
        <begin position="64"/>
        <end position="66"/>
    </location>
    <ligand>
        <name>AMP</name>
        <dbReference type="ChEBI" id="CHEBI:456215"/>
    </ligand>
</feature>
<keyword evidence="3 5" id="KW-0418">Kinase</keyword>
<comment type="domain">
    <text evidence="5">Consists of three domains, a large central CORE domain and two small peripheral domains, NMPbind and LID, which undergo movements during catalysis. The LID domain closes over the site of phosphoryl transfer upon GTP binding. Assembling and dissambling the active center during each catalytic cycle provides an effective means to prevent GTP hydrolysis.</text>
</comment>
<sequence>MRLRKAARVILVGAPGVGKGTQSERLLQRFPQLSSISSGDLLRHNVKQRTPLGIKVESTMKAGGLVPDDLILRLISNELNQRGWIYSSHPASNIMTLSSSAIGTADSARPFEDDAEVAAFLSSPAHARGYGRRINEDPSASFLLDGFPRTAAQADRLDQIVPINLVVSIKTPLEVIMERISGRWVHEPSGRVYNTTFNAPKVPGRDDVTGEPLVRRADDSEETYRTRWKKFQETSEPLLAHYARKGVLWEVQGMSSDEITPKLFREFERRFVE</sequence>
<dbReference type="InterPro" id="IPR028586">
    <property type="entry name" value="AK3/Ak4_mitochondrial"/>
</dbReference>
<comment type="subcellular location">
    <subcellularLocation>
        <location evidence="5">Mitochondrion matrix</location>
    </subcellularLocation>
</comment>
<feature type="binding site" evidence="5">
    <location>
        <position position="38"/>
    </location>
    <ligand>
        <name>AMP</name>
        <dbReference type="ChEBI" id="CHEBI:456215"/>
    </ligand>
</feature>
<evidence type="ECO:0000256" key="2">
    <source>
        <dbReference type="ARBA" id="ARBA00022741"/>
    </source>
</evidence>
<comment type="subunit">
    <text evidence="5">Monomer.</text>
</comment>
<dbReference type="GO" id="GO:0046039">
    <property type="term" value="P:GTP metabolic process"/>
    <property type="evidence" value="ECO:0007669"/>
    <property type="project" value="UniProtKB-UniRule"/>
</dbReference>
<dbReference type="GO" id="GO:0005525">
    <property type="term" value="F:GTP binding"/>
    <property type="evidence" value="ECO:0007669"/>
    <property type="project" value="UniProtKB-KW"/>
</dbReference>
<comment type="similarity">
    <text evidence="5">Belongs to the adenylate kinase family. AK3 subfamily.</text>
</comment>
<feature type="binding site" evidence="5">
    <location>
        <position position="256"/>
    </location>
    <ligand>
        <name>GTP</name>
        <dbReference type="ChEBI" id="CHEBI:37565"/>
    </ligand>
</feature>
<comment type="catalytic activity">
    <reaction evidence="5">
        <text>a ribonucleoside 5'-triphosphate + AMP = a ribonucleoside 5'-diphosphate + ADP</text>
        <dbReference type="Rhea" id="RHEA:13749"/>
        <dbReference type="ChEBI" id="CHEBI:57930"/>
        <dbReference type="ChEBI" id="CHEBI:61557"/>
        <dbReference type="ChEBI" id="CHEBI:456215"/>
        <dbReference type="ChEBI" id="CHEBI:456216"/>
        <dbReference type="EC" id="2.7.4.10"/>
    </reaction>
</comment>
<name>A0AAJ0M5G6_9PEZI</name>
<gene>
    <name evidence="5" type="primary">ADK2</name>
    <name evidence="7" type="ORF">B0T15DRAFT_4718</name>
</gene>
<keyword evidence="8" id="KW-1185">Reference proteome</keyword>
<dbReference type="Gene3D" id="3.40.50.300">
    <property type="entry name" value="P-loop containing nucleotide triphosphate hydrolases"/>
    <property type="match status" value="2"/>
</dbReference>
<dbReference type="HAMAP" id="MF_00235">
    <property type="entry name" value="Adenylate_kinase_Adk"/>
    <property type="match status" value="1"/>
</dbReference>
<keyword evidence="4 5" id="KW-0496">Mitochondrion</keyword>
<dbReference type="GO" id="GO:0046041">
    <property type="term" value="P:ITP metabolic process"/>
    <property type="evidence" value="ECO:0007669"/>
    <property type="project" value="UniProtKB-UniRule"/>
</dbReference>
<evidence type="ECO:0000256" key="5">
    <source>
        <dbReference type="HAMAP-Rule" id="MF_03169"/>
    </source>
</evidence>
<keyword evidence="5" id="KW-0342">GTP-binding</keyword>
<dbReference type="CDD" id="cd01428">
    <property type="entry name" value="ADK"/>
    <property type="match status" value="1"/>
</dbReference>
<keyword evidence="2 5" id="KW-0547">Nucleotide-binding</keyword>
<feature type="binding site" evidence="5">
    <location>
        <position position="43"/>
    </location>
    <ligand>
        <name>AMP</name>
        <dbReference type="ChEBI" id="CHEBI:456215"/>
    </ligand>
</feature>
<dbReference type="InterPro" id="IPR007862">
    <property type="entry name" value="Adenylate_kinase_lid-dom"/>
</dbReference>
<dbReference type="InterPro" id="IPR027417">
    <property type="entry name" value="P-loop_NTPase"/>
</dbReference>
<feature type="binding site" evidence="5">
    <location>
        <begin position="146"/>
        <end position="149"/>
    </location>
    <ligand>
        <name>AMP</name>
        <dbReference type="ChEBI" id="CHEBI:456215"/>
    </ligand>
</feature>
<comment type="function">
    <text evidence="5">Involved in maintaining the homeostasis of cellular nucleotides by catalyzing the interconversion of nucleoside phosphates. Has GTP:AMP phosphotransferase and ITP:AMP phosphotransferase activities.</text>
</comment>
<proteinExistence type="inferred from homology"/>
<dbReference type="GO" id="GO:0046899">
    <property type="term" value="F:nucleoside triphosphate adenylate kinase activity"/>
    <property type="evidence" value="ECO:0007669"/>
    <property type="project" value="UniProtKB-UniRule"/>
</dbReference>
<dbReference type="GO" id="GO:0006172">
    <property type="term" value="P:ADP biosynthetic process"/>
    <property type="evidence" value="ECO:0007669"/>
    <property type="project" value="UniProtKB-UniRule"/>
</dbReference>
<evidence type="ECO:0000313" key="8">
    <source>
        <dbReference type="Proteomes" id="UP001273166"/>
    </source>
</evidence>
<dbReference type="Pfam" id="PF05191">
    <property type="entry name" value="ADK_lid"/>
    <property type="match status" value="1"/>
</dbReference>
<reference evidence="7" key="1">
    <citation type="journal article" date="2023" name="Mol. Phylogenet. Evol.">
        <title>Genome-scale phylogeny and comparative genomics of the fungal order Sordariales.</title>
        <authorList>
            <person name="Hensen N."/>
            <person name="Bonometti L."/>
            <person name="Westerberg I."/>
            <person name="Brannstrom I.O."/>
            <person name="Guillou S."/>
            <person name="Cros-Aarteil S."/>
            <person name="Calhoun S."/>
            <person name="Haridas S."/>
            <person name="Kuo A."/>
            <person name="Mondo S."/>
            <person name="Pangilinan J."/>
            <person name="Riley R."/>
            <person name="LaButti K."/>
            <person name="Andreopoulos B."/>
            <person name="Lipzen A."/>
            <person name="Chen C."/>
            <person name="Yan M."/>
            <person name="Daum C."/>
            <person name="Ng V."/>
            <person name="Clum A."/>
            <person name="Steindorff A."/>
            <person name="Ohm R.A."/>
            <person name="Martin F."/>
            <person name="Silar P."/>
            <person name="Natvig D.O."/>
            <person name="Lalanne C."/>
            <person name="Gautier V."/>
            <person name="Ament-Velasquez S.L."/>
            <person name="Kruys A."/>
            <person name="Hutchinson M.I."/>
            <person name="Powell A.J."/>
            <person name="Barry K."/>
            <person name="Miller A.N."/>
            <person name="Grigoriev I.V."/>
            <person name="Debuchy R."/>
            <person name="Gladieux P."/>
            <person name="Hiltunen Thoren M."/>
            <person name="Johannesson H."/>
        </authorList>
    </citation>
    <scope>NUCLEOTIDE SEQUENCE</scope>
    <source>
        <strain evidence="7">CBS 333.67</strain>
    </source>
</reference>
<dbReference type="PROSITE" id="PS00113">
    <property type="entry name" value="ADENYLATE_KINASE"/>
    <property type="match status" value="1"/>
</dbReference>
<evidence type="ECO:0000256" key="4">
    <source>
        <dbReference type="ARBA" id="ARBA00023128"/>
    </source>
</evidence>
<feature type="binding site" evidence="5">
    <location>
        <begin position="16"/>
        <end position="21"/>
    </location>
    <ligand>
        <name>GTP</name>
        <dbReference type="ChEBI" id="CHEBI:37565"/>
    </ligand>
</feature>
<accession>A0AAJ0M5G6</accession>
<protein>
    <recommendedName>
        <fullName evidence="5">GTP:AMP phosphotransferase, mitochondrial</fullName>
        <ecNumber evidence="5">2.7.4.10</ecNumber>
    </recommendedName>
    <alternativeName>
        <fullName evidence="5">Adenylate kinase 3</fullName>
        <shortName evidence="5">AK 3</shortName>
    </alternativeName>
</protein>
<feature type="region of interest" description="LID" evidence="5">
    <location>
        <begin position="182"/>
        <end position="219"/>
    </location>
</feature>
<reference evidence="7" key="2">
    <citation type="submission" date="2023-06" db="EMBL/GenBank/DDBJ databases">
        <authorList>
            <consortium name="Lawrence Berkeley National Laboratory"/>
            <person name="Mondo S.J."/>
            <person name="Hensen N."/>
            <person name="Bonometti L."/>
            <person name="Westerberg I."/>
            <person name="Brannstrom I.O."/>
            <person name="Guillou S."/>
            <person name="Cros-Aarteil S."/>
            <person name="Calhoun S."/>
            <person name="Haridas S."/>
            <person name="Kuo A."/>
            <person name="Pangilinan J."/>
            <person name="Riley R."/>
            <person name="Labutti K."/>
            <person name="Andreopoulos B."/>
            <person name="Lipzen A."/>
            <person name="Chen C."/>
            <person name="Yanf M."/>
            <person name="Daum C."/>
            <person name="Ng V."/>
            <person name="Clum A."/>
            <person name="Steindorff A."/>
            <person name="Ohm R."/>
            <person name="Martin F."/>
            <person name="Silar P."/>
            <person name="Natvig D."/>
            <person name="Lalanne C."/>
            <person name="Gautier V."/>
            <person name="Ament-Velasquez S.L."/>
            <person name="Kruys A."/>
            <person name="Hutchinson M.I."/>
            <person name="Powell A.J."/>
            <person name="Barry K."/>
            <person name="Miller A.N."/>
            <person name="Grigoriev I.V."/>
            <person name="Debuchy R."/>
            <person name="Gladieux P."/>
            <person name="Thoren M.H."/>
            <person name="Johannesson H."/>
        </authorList>
    </citation>
    <scope>NUCLEOTIDE SEQUENCE</scope>
    <source>
        <strain evidence="7">CBS 333.67</strain>
    </source>
</reference>
<organism evidence="7 8">
    <name type="scientific">Chaetomium strumarium</name>
    <dbReference type="NCBI Taxonomy" id="1170767"/>
    <lineage>
        <taxon>Eukaryota</taxon>
        <taxon>Fungi</taxon>
        <taxon>Dikarya</taxon>
        <taxon>Ascomycota</taxon>
        <taxon>Pezizomycotina</taxon>
        <taxon>Sordariomycetes</taxon>
        <taxon>Sordariomycetidae</taxon>
        <taxon>Sordariales</taxon>
        <taxon>Chaetomiaceae</taxon>
        <taxon>Chaetomium</taxon>
    </lineage>
</organism>
<dbReference type="EC" id="2.7.4.10" evidence="5"/>
<evidence type="ECO:0000256" key="1">
    <source>
        <dbReference type="ARBA" id="ARBA00022679"/>
    </source>
</evidence>
<feature type="binding site" evidence="5">
    <location>
        <position position="183"/>
    </location>
    <ligand>
        <name>GTP</name>
        <dbReference type="ChEBI" id="CHEBI:37565"/>
    </ligand>
</feature>
<feature type="binding site" evidence="5">
    <location>
        <position position="227"/>
    </location>
    <ligand>
        <name>AMP</name>
        <dbReference type="ChEBI" id="CHEBI:456215"/>
    </ligand>
</feature>
<keyword evidence="7" id="KW-0378">Hydrolase</keyword>
<dbReference type="InterPro" id="IPR033690">
    <property type="entry name" value="Adenylat_kinase_CS"/>
</dbReference>
<dbReference type="HAMAP" id="MF_03169">
    <property type="entry name" value="Adenylate_kinase_AK3"/>
    <property type="match status" value="1"/>
</dbReference>
<dbReference type="Pfam" id="PF00406">
    <property type="entry name" value="ADK"/>
    <property type="match status" value="2"/>
</dbReference>